<name>A0A926EW21_9FIRM</name>
<organism evidence="1 2">
    <name type="scientific">Paratissierella segnis</name>
    <dbReference type="NCBI Taxonomy" id="2763679"/>
    <lineage>
        <taxon>Bacteria</taxon>
        <taxon>Bacillati</taxon>
        <taxon>Bacillota</taxon>
        <taxon>Tissierellia</taxon>
        <taxon>Tissierellales</taxon>
        <taxon>Tissierellaceae</taxon>
        <taxon>Paratissierella</taxon>
    </lineage>
</organism>
<protein>
    <submittedName>
        <fullName evidence="1">Uncharacterized protein</fullName>
    </submittedName>
</protein>
<reference evidence="1" key="1">
    <citation type="submission" date="2020-08" db="EMBL/GenBank/DDBJ databases">
        <title>Genome public.</title>
        <authorList>
            <person name="Liu C."/>
            <person name="Sun Q."/>
        </authorList>
    </citation>
    <scope>NUCLEOTIDE SEQUENCE</scope>
    <source>
        <strain evidence="1">BX21</strain>
    </source>
</reference>
<sequence>MPRGFKKYDFVKVVMLADAKEQARLIEAEGMIADVTESEYPYEVFFFDRNFQRFSLENGIYCWKDYQLEAI</sequence>
<gene>
    <name evidence="1" type="ORF">H8707_14160</name>
</gene>
<accession>A0A926EW21</accession>
<keyword evidence="2" id="KW-1185">Reference proteome</keyword>
<dbReference type="Proteomes" id="UP000601171">
    <property type="component" value="Unassembled WGS sequence"/>
</dbReference>
<comment type="caution">
    <text evidence="1">The sequence shown here is derived from an EMBL/GenBank/DDBJ whole genome shotgun (WGS) entry which is preliminary data.</text>
</comment>
<dbReference type="AlphaFoldDB" id="A0A926EW21"/>
<evidence type="ECO:0000313" key="2">
    <source>
        <dbReference type="Proteomes" id="UP000601171"/>
    </source>
</evidence>
<dbReference type="EMBL" id="JACRTG010000034">
    <property type="protein sequence ID" value="MBC8589358.1"/>
    <property type="molecule type" value="Genomic_DNA"/>
</dbReference>
<proteinExistence type="predicted"/>
<dbReference type="RefSeq" id="WP_262430826.1">
    <property type="nucleotide sequence ID" value="NZ_JACRTG010000034.1"/>
</dbReference>
<evidence type="ECO:0000313" key="1">
    <source>
        <dbReference type="EMBL" id="MBC8589358.1"/>
    </source>
</evidence>